<dbReference type="Gene3D" id="3.40.1160.10">
    <property type="entry name" value="Acetylglutamate kinase-like"/>
    <property type="match status" value="1"/>
</dbReference>
<dbReference type="OrthoDB" id="438291at2759"/>
<keyword evidence="4" id="KW-0028">Amino-acid biosynthesis</keyword>
<evidence type="ECO:0000256" key="3">
    <source>
        <dbReference type="ARBA" id="ARBA00022571"/>
    </source>
</evidence>
<gene>
    <name evidence="11" type="ORF">PECAL_1P33280</name>
</gene>
<evidence type="ECO:0000256" key="5">
    <source>
        <dbReference type="ARBA" id="ARBA00022679"/>
    </source>
</evidence>
<feature type="signal peptide" evidence="9">
    <location>
        <begin position="1"/>
        <end position="19"/>
    </location>
</feature>
<dbReference type="Pfam" id="PF00696">
    <property type="entry name" value="AA_kinase"/>
    <property type="match status" value="1"/>
</dbReference>
<dbReference type="NCBIfam" id="TIGR00761">
    <property type="entry name" value="argB"/>
    <property type="match status" value="1"/>
</dbReference>
<evidence type="ECO:0000256" key="4">
    <source>
        <dbReference type="ARBA" id="ARBA00022605"/>
    </source>
</evidence>
<comment type="caution">
    <text evidence="11">The sequence shown here is derived from an EMBL/GenBank/DDBJ whole genome shotgun (WGS) entry which is preliminary data.</text>
</comment>
<evidence type="ECO:0000313" key="11">
    <source>
        <dbReference type="EMBL" id="CAH0366818.1"/>
    </source>
</evidence>
<evidence type="ECO:0000313" key="12">
    <source>
        <dbReference type="Proteomes" id="UP000789595"/>
    </source>
</evidence>
<name>A0A8J2S7C4_9STRA</name>
<comment type="pathway">
    <text evidence="1">Amino-acid biosynthesis; L-arginine biosynthesis; N(2)-acetyl-L-ornithine from L-glutamate: step 2/4.</text>
</comment>
<feature type="domain" description="Aspartate/glutamate/uridylate kinase" evidence="10">
    <location>
        <begin position="53"/>
        <end position="290"/>
    </location>
</feature>
<keyword evidence="7" id="KW-0418">Kinase</keyword>
<evidence type="ECO:0000256" key="8">
    <source>
        <dbReference type="ARBA" id="ARBA00022840"/>
    </source>
</evidence>
<dbReference type="GO" id="GO:0005737">
    <property type="term" value="C:cytoplasm"/>
    <property type="evidence" value="ECO:0007669"/>
    <property type="project" value="InterPro"/>
</dbReference>
<keyword evidence="3" id="KW-0055">Arginine biosynthesis</keyword>
<dbReference type="InterPro" id="IPR001048">
    <property type="entry name" value="Asp/Glu/Uridylate_kinase"/>
</dbReference>
<keyword evidence="12" id="KW-1185">Reference proteome</keyword>
<evidence type="ECO:0000259" key="10">
    <source>
        <dbReference type="Pfam" id="PF00696"/>
    </source>
</evidence>
<dbReference type="AlphaFoldDB" id="A0A8J2S7C4"/>
<dbReference type="GO" id="GO:0005524">
    <property type="term" value="F:ATP binding"/>
    <property type="evidence" value="ECO:0007669"/>
    <property type="project" value="UniProtKB-KW"/>
</dbReference>
<keyword evidence="8" id="KW-0067">ATP-binding</keyword>
<dbReference type="SUPFAM" id="SSF53633">
    <property type="entry name" value="Carbamate kinase-like"/>
    <property type="match status" value="1"/>
</dbReference>
<evidence type="ECO:0000256" key="2">
    <source>
        <dbReference type="ARBA" id="ARBA00013065"/>
    </source>
</evidence>
<organism evidence="11 12">
    <name type="scientific">Pelagomonas calceolata</name>
    <dbReference type="NCBI Taxonomy" id="35677"/>
    <lineage>
        <taxon>Eukaryota</taxon>
        <taxon>Sar</taxon>
        <taxon>Stramenopiles</taxon>
        <taxon>Ochrophyta</taxon>
        <taxon>Pelagophyceae</taxon>
        <taxon>Pelagomonadales</taxon>
        <taxon>Pelagomonadaceae</taxon>
        <taxon>Pelagomonas</taxon>
    </lineage>
</organism>
<dbReference type="GO" id="GO:0003991">
    <property type="term" value="F:acetylglutamate kinase activity"/>
    <property type="evidence" value="ECO:0007669"/>
    <property type="project" value="UniProtKB-EC"/>
</dbReference>
<keyword evidence="5" id="KW-0808">Transferase</keyword>
<dbReference type="InterPro" id="IPR004662">
    <property type="entry name" value="AcgluKinase_fam"/>
</dbReference>
<keyword evidence="9" id="KW-0732">Signal</keyword>
<dbReference type="CDD" id="cd04250">
    <property type="entry name" value="AAK_NAGK-C"/>
    <property type="match status" value="1"/>
</dbReference>
<dbReference type="EC" id="2.7.2.8" evidence="2"/>
<evidence type="ECO:0000256" key="6">
    <source>
        <dbReference type="ARBA" id="ARBA00022741"/>
    </source>
</evidence>
<dbReference type="FunFam" id="3.40.1160.10:FF:000004">
    <property type="entry name" value="Acetylglutamate kinase"/>
    <property type="match status" value="1"/>
</dbReference>
<proteinExistence type="inferred from homology"/>
<feature type="chain" id="PRO_5035150278" description="acetylglutamate kinase" evidence="9">
    <location>
        <begin position="20"/>
        <end position="326"/>
    </location>
</feature>
<dbReference type="PANTHER" id="PTHR23342:SF0">
    <property type="entry name" value="N-ACETYLGLUTAMATE SYNTHASE, MITOCHONDRIAL"/>
    <property type="match status" value="1"/>
</dbReference>
<accession>A0A8J2S7C4</accession>
<dbReference type="HAMAP" id="MF_00082">
    <property type="entry name" value="ArgB"/>
    <property type="match status" value="1"/>
</dbReference>
<dbReference type="GO" id="GO:0006526">
    <property type="term" value="P:L-arginine biosynthetic process"/>
    <property type="evidence" value="ECO:0007669"/>
    <property type="project" value="UniProtKB-KW"/>
</dbReference>
<keyword evidence="6" id="KW-0547">Nucleotide-binding</keyword>
<dbReference type="EMBL" id="CAKKNE010000001">
    <property type="protein sequence ID" value="CAH0366818.1"/>
    <property type="molecule type" value="Genomic_DNA"/>
</dbReference>
<dbReference type="InterPro" id="IPR037528">
    <property type="entry name" value="ArgB"/>
</dbReference>
<dbReference type="PANTHER" id="PTHR23342">
    <property type="entry name" value="N-ACETYLGLUTAMATE SYNTHASE"/>
    <property type="match status" value="1"/>
</dbReference>
<dbReference type="PIRSF" id="PIRSF000728">
    <property type="entry name" value="NAGK"/>
    <property type="match status" value="1"/>
</dbReference>
<reference evidence="11" key="1">
    <citation type="submission" date="2021-11" db="EMBL/GenBank/DDBJ databases">
        <authorList>
            <consortium name="Genoscope - CEA"/>
            <person name="William W."/>
        </authorList>
    </citation>
    <scope>NUCLEOTIDE SEQUENCE</scope>
</reference>
<dbReference type="InterPro" id="IPR036393">
    <property type="entry name" value="AceGlu_kinase-like_sf"/>
</dbReference>
<dbReference type="InterPro" id="IPR041727">
    <property type="entry name" value="NAGK-C"/>
</dbReference>
<evidence type="ECO:0000256" key="7">
    <source>
        <dbReference type="ARBA" id="ARBA00022777"/>
    </source>
</evidence>
<sequence length="326" mass="33898">MRTLLLLTAATALVPPHTTIRPPSSVGMTAGGLDGTKIFEALECFSQHSGLCVVVKYGGHAMSDERAAECFAQDIVLMQKLGVRPVVVHGGGPQIGDMLKRLNTTSQFIDGLRVTDAATVKVSEMVLCGSINKQISAAISRLGGRALGLSGKDDSLIVADKLVKERLNEKGNVVEIVDLGFVGEPAEVNAKLLNDVLDDGRIPVVAPIAAGRNGETFSVNADTAAGAVAEALKASRLLLLTDVTGVLDANMELIQRITPSSADALVKEGIIKGGMIPKLQTAVQAVNNGCGGAAIVDGRIDHAVLEELFSDEGAGTLVVADDEDEE</sequence>
<protein>
    <recommendedName>
        <fullName evidence="2">acetylglutamate kinase</fullName>
        <ecNumber evidence="2">2.7.2.8</ecNumber>
    </recommendedName>
</protein>
<evidence type="ECO:0000256" key="9">
    <source>
        <dbReference type="SAM" id="SignalP"/>
    </source>
</evidence>
<dbReference type="Proteomes" id="UP000789595">
    <property type="component" value="Unassembled WGS sequence"/>
</dbReference>
<evidence type="ECO:0000256" key="1">
    <source>
        <dbReference type="ARBA" id="ARBA00004828"/>
    </source>
</evidence>